<comment type="subcellular location">
    <subcellularLocation>
        <location evidence="1">Nucleus</location>
        <location evidence="1">Nucleolus</location>
    </subcellularLocation>
</comment>
<feature type="repeat" description="WD" evidence="5">
    <location>
        <begin position="319"/>
        <end position="360"/>
    </location>
</feature>
<evidence type="ECO:0000256" key="6">
    <source>
        <dbReference type="SAM" id="MobiDB-lite"/>
    </source>
</evidence>
<evidence type="ECO:0000313" key="8">
    <source>
        <dbReference type="Proteomes" id="UP001470230"/>
    </source>
</evidence>
<comment type="caution">
    <text evidence="7">The sequence shown here is derived from an EMBL/GenBank/DDBJ whole genome shotgun (WGS) entry which is preliminary data.</text>
</comment>
<reference evidence="7 8" key="1">
    <citation type="submission" date="2024-04" db="EMBL/GenBank/DDBJ databases">
        <title>Tritrichomonas musculus Genome.</title>
        <authorList>
            <person name="Alves-Ferreira E."/>
            <person name="Grigg M."/>
            <person name="Lorenzi H."/>
            <person name="Galac M."/>
        </authorList>
    </citation>
    <scope>NUCLEOTIDE SEQUENCE [LARGE SCALE GENOMIC DNA]</scope>
    <source>
        <strain evidence="7 8">EAF2021</strain>
    </source>
</reference>
<dbReference type="InterPro" id="IPR001680">
    <property type="entry name" value="WD40_rpt"/>
</dbReference>
<dbReference type="EMBL" id="JAPFFF010000009">
    <property type="protein sequence ID" value="KAK8882628.1"/>
    <property type="molecule type" value="Genomic_DNA"/>
</dbReference>
<accession>A0ABR2JVI1</accession>
<dbReference type="PANTHER" id="PTHR19848">
    <property type="entry name" value="WD40 REPEAT PROTEIN"/>
    <property type="match status" value="1"/>
</dbReference>
<keyword evidence="8" id="KW-1185">Reference proteome</keyword>
<feature type="repeat" description="WD" evidence="5">
    <location>
        <begin position="227"/>
        <end position="268"/>
    </location>
</feature>
<organism evidence="7 8">
    <name type="scientific">Tritrichomonas musculus</name>
    <dbReference type="NCBI Taxonomy" id="1915356"/>
    <lineage>
        <taxon>Eukaryota</taxon>
        <taxon>Metamonada</taxon>
        <taxon>Parabasalia</taxon>
        <taxon>Tritrichomonadida</taxon>
        <taxon>Tritrichomonadidae</taxon>
        <taxon>Tritrichomonas</taxon>
    </lineage>
</organism>
<evidence type="ECO:0008006" key="9">
    <source>
        <dbReference type="Google" id="ProtNLM"/>
    </source>
</evidence>
<dbReference type="Proteomes" id="UP001470230">
    <property type="component" value="Unassembled WGS sequence"/>
</dbReference>
<dbReference type="InterPro" id="IPR020472">
    <property type="entry name" value="WD40_PAC1"/>
</dbReference>
<dbReference type="Gene3D" id="2.130.10.10">
    <property type="entry name" value="YVTN repeat-like/Quinoprotein amine dehydrogenase"/>
    <property type="match status" value="1"/>
</dbReference>
<dbReference type="SUPFAM" id="SSF50978">
    <property type="entry name" value="WD40 repeat-like"/>
    <property type="match status" value="1"/>
</dbReference>
<dbReference type="PRINTS" id="PR00320">
    <property type="entry name" value="GPROTEINBRPT"/>
</dbReference>
<dbReference type="CDD" id="cd00200">
    <property type="entry name" value="WD40"/>
    <property type="match status" value="1"/>
</dbReference>
<dbReference type="PANTHER" id="PTHR19848:SF0">
    <property type="entry name" value="NOTCHLESS PROTEIN HOMOLOG 1"/>
    <property type="match status" value="1"/>
</dbReference>
<evidence type="ECO:0000256" key="1">
    <source>
        <dbReference type="ARBA" id="ARBA00004604"/>
    </source>
</evidence>
<dbReference type="PROSITE" id="PS50294">
    <property type="entry name" value="WD_REPEATS_REGION"/>
    <property type="match status" value="4"/>
</dbReference>
<feature type="repeat" description="WD" evidence="5">
    <location>
        <begin position="404"/>
        <end position="439"/>
    </location>
</feature>
<feature type="region of interest" description="Disordered" evidence="6">
    <location>
        <begin position="79"/>
        <end position="98"/>
    </location>
</feature>
<dbReference type="SMART" id="SM00320">
    <property type="entry name" value="WD40"/>
    <property type="match status" value="7"/>
</dbReference>
<dbReference type="InterPro" id="IPR036322">
    <property type="entry name" value="WD40_repeat_dom_sf"/>
</dbReference>
<dbReference type="PROSITE" id="PS50082">
    <property type="entry name" value="WD_REPEATS_2"/>
    <property type="match status" value="4"/>
</dbReference>
<evidence type="ECO:0000256" key="3">
    <source>
        <dbReference type="ARBA" id="ARBA00022737"/>
    </source>
</evidence>
<dbReference type="Pfam" id="PF00400">
    <property type="entry name" value="WD40"/>
    <property type="match status" value="4"/>
</dbReference>
<evidence type="ECO:0000313" key="7">
    <source>
        <dbReference type="EMBL" id="KAK8882628.1"/>
    </source>
</evidence>
<keyword evidence="3" id="KW-0677">Repeat</keyword>
<evidence type="ECO:0000256" key="2">
    <source>
        <dbReference type="ARBA" id="ARBA00022574"/>
    </source>
</evidence>
<proteinExistence type="predicted"/>
<keyword evidence="4" id="KW-0539">Nucleus</keyword>
<dbReference type="PROSITE" id="PS00678">
    <property type="entry name" value="WD_REPEATS_1"/>
    <property type="match status" value="1"/>
</dbReference>
<feature type="compositionally biased region" description="Low complexity" evidence="6">
    <location>
        <begin position="80"/>
        <end position="89"/>
    </location>
</feature>
<dbReference type="InterPro" id="IPR019775">
    <property type="entry name" value="WD40_repeat_CS"/>
</dbReference>
<evidence type="ECO:0000256" key="4">
    <source>
        <dbReference type="ARBA" id="ARBA00023242"/>
    </source>
</evidence>
<sequence>MNQGIAPSQQPSISVEQSAEKIVNGLDGITKAVCALKAENQSLQHIYDQSVIHFLQLQEDTETMKAMYHRLKAQFERMPQQTSQTQTITNSEPQVNSNQIPLTTPSTGSSSHEALSLLNLPWDVTPSSYKSNINLRYSLHTDSYVCSVCFNFNGDCLAFANRQTVFIVSTQDGSVINTFEIPKAQEVTDYNTRAIRISPDSQFLALGGPVNNVLIYSIPSHRIIGDLEGHDNKVSSLLFSNDSNRLYSGGFDGLLCIWDLTNMKLLRKINHENPESNKPGDDMIVALTKDDEETSIAVGFMNGTVGIYDPMCTQKMNVFKAHEEYLLDVTTSPLDCSIATSSHDKTTKIWSLRYVASLRKTLVGHTDLVLSTCFSPKETICFTGSKDETIKAWDYKKGECLFTIKAHTNTLFELAHHPSEKIFVSCSGDGLVCLWSYDI</sequence>
<gene>
    <name evidence="7" type="ORF">M9Y10_045270</name>
</gene>
<evidence type="ECO:0000256" key="5">
    <source>
        <dbReference type="PROSITE-ProRule" id="PRU00221"/>
    </source>
</evidence>
<dbReference type="InterPro" id="IPR015943">
    <property type="entry name" value="WD40/YVTN_repeat-like_dom_sf"/>
</dbReference>
<name>A0ABR2JVI1_9EUKA</name>
<keyword evidence="2 5" id="KW-0853">WD repeat</keyword>
<protein>
    <recommendedName>
        <fullName evidence="9">Transcriptional repressor tup12-related protein</fullName>
    </recommendedName>
</protein>
<feature type="repeat" description="WD" evidence="5">
    <location>
        <begin position="362"/>
        <end position="403"/>
    </location>
</feature>